<dbReference type="GO" id="GO:0005524">
    <property type="term" value="F:ATP binding"/>
    <property type="evidence" value="ECO:0007669"/>
    <property type="project" value="UniProtKB-KW"/>
</dbReference>
<comment type="similarity">
    <text evidence="2">Belongs to the disease resistance NB-LRR family.</text>
</comment>
<comment type="caution">
    <text evidence="11">The sequence shown here is derived from an EMBL/GenBank/DDBJ whole genome shotgun (WGS) entry which is preliminary data.</text>
</comment>
<dbReference type="FunFam" id="1.10.10.10:FF:000322">
    <property type="entry name" value="Probable disease resistance protein At1g63360"/>
    <property type="match status" value="1"/>
</dbReference>
<feature type="domain" description="Disease resistance protein winged helix" evidence="10">
    <location>
        <begin position="360"/>
        <end position="427"/>
    </location>
</feature>
<name>A0A8S0TJI5_OLEEU</name>
<protein>
    <submittedName>
        <fullName evidence="11">Late blight resistance homolog R1A-10</fullName>
    </submittedName>
</protein>
<dbReference type="AlphaFoldDB" id="A0A8S0TJI5"/>
<dbReference type="Gene3D" id="3.40.50.300">
    <property type="entry name" value="P-loop containing nucleotide triphosphate hydrolases"/>
    <property type="match status" value="1"/>
</dbReference>
<gene>
    <name evidence="11" type="ORF">OLEA9_A028250</name>
</gene>
<comment type="subcellular location">
    <subcellularLocation>
        <location evidence="1">Cytoplasm</location>
    </subcellularLocation>
</comment>
<dbReference type="InterPro" id="IPR027417">
    <property type="entry name" value="P-loop_NTPase"/>
</dbReference>
<dbReference type="InterPro" id="IPR002182">
    <property type="entry name" value="NB-ARC"/>
</dbReference>
<dbReference type="Pfam" id="PF23559">
    <property type="entry name" value="WHD_DRP"/>
    <property type="match status" value="1"/>
</dbReference>
<keyword evidence="8" id="KW-0067">ATP-binding</keyword>
<dbReference type="InterPro" id="IPR036388">
    <property type="entry name" value="WH-like_DNA-bd_sf"/>
</dbReference>
<accession>A0A8S0TJI5</accession>
<dbReference type="Gene3D" id="1.10.8.430">
    <property type="entry name" value="Helical domain of apoptotic protease-activating factors"/>
    <property type="match status" value="1"/>
</dbReference>
<dbReference type="GO" id="GO:0005737">
    <property type="term" value="C:cytoplasm"/>
    <property type="evidence" value="ECO:0007669"/>
    <property type="project" value="UniProtKB-SubCell"/>
</dbReference>
<evidence type="ECO:0000256" key="3">
    <source>
        <dbReference type="ARBA" id="ARBA00022490"/>
    </source>
</evidence>
<dbReference type="OrthoDB" id="1478287at2759"/>
<evidence type="ECO:0000256" key="5">
    <source>
        <dbReference type="ARBA" id="ARBA00022737"/>
    </source>
</evidence>
<dbReference type="Pfam" id="PF00931">
    <property type="entry name" value="NB-ARC"/>
    <property type="match status" value="1"/>
</dbReference>
<evidence type="ECO:0000256" key="8">
    <source>
        <dbReference type="ARBA" id="ARBA00022840"/>
    </source>
</evidence>
<evidence type="ECO:0000256" key="7">
    <source>
        <dbReference type="ARBA" id="ARBA00022821"/>
    </source>
</evidence>
<dbReference type="PRINTS" id="PR00364">
    <property type="entry name" value="DISEASERSIST"/>
</dbReference>
<feature type="domain" description="NB-ARC" evidence="9">
    <location>
        <begin position="111"/>
        <end position="281"/>
    </location>
</feature>
<keyword evidence="7" id="KW-0611">Plant defense</keyword>
<dbReference type="PANTHER" id="PTHR23155:SF1152">
    <property type="entry name" value="AAA+ ATPASE DOMAIN-CONTAINING PROTEIN"/>
    <property type="match status" value="1"/>
</dbReference>
<proteinExistence type="inferred from homology"/>
<keyword evidence="6" id="KW-0547">Nucleotide-binding</keyword>
<evidence type="ECO:0000313" key="12">
    <source>
        <dbReference type="Proteomes" id="UP000594638"/>
    </source>
</evidence>
<reference evidence="11 12" key="1">
    <citation type="submission" date="2019-12" db="EMBL/GenBank/DDBJ databases">
        <authorList>
            <person name="Alioto T."/>
            <person name="Alioto T."/>
            <person name="Gomez Garrido J."/>
        </authorList>
    </citation>
    <scope>NUCLEOTIDE SEQUENCE [LARGE SCALE GENOMIC DNA]</scope>
</reference>
<dbReference type="Gramene" id="OE9A028250T1">
    <property type="protein sequence ID" value="OE9A028250C1"/>
    <property type="gene ID" value="OE9A028250"/>
</dbReference>
<dbReference type="InterPro" id="IPR058922">
    <property type="entry name" value="WHD_DRP"/>
</dbReference>
<dbReference type="SUPFAM" id="SSF52540">
    <property type="entry name" value="P-loop containing nucleoside triphosphate hydrolases"/>
    <property type="match status" value="1"/>
</dbReference>
<dbReference type="GO" id="GO:0098542">
    <property type="term" value="P:defense response to other organism"/>
    <property type="evidence" value="ECO:0007669"/>
    <property type="project" value="TreeGrafter"/>
</dbReference>
<organism evidence="11 12">
    <name type="scientific">Olea europaea subsp. europaea</name>
    <dbReference type="NCBI Taxonomy" id="158383"/>
    <lineage>
        <taxon>Eukaryota</taxon>
        <taxon>Viridiplantae</taxon>
        <taxon>Streptophyta</taxon>
        <taxon>Embryophyta</taxon>
        <taxon>Tracheophyta</taxon>
        <taxon>Spermatophyta</taxon>
        <taxon>Magnoliopsida</taxon>
        <taxon>eudicotyledons</taxon>
        <taxon>Gunneridae</taxon>
        <taxon>Pentapetalae</taxon>
        <taxon>asterids</taxon>
        <taxon>lamiids</taxon>
        <taxon>Lamiales</taxon>
        <taxon>Oleaceae</taxon>
        <taxon>Oleeae</taxon>
        <taxon>Olea</taxon>
    </lineage>
</organism>
<dbReference type="Proteomes" id="UP000594638">
    <property type="component" value="Unassembled WGS sequence"/>
</dbReference>
<dbReference type="PANTHER" id="PTHR23155">
    <property type="entry name" value="DISEASE RESISTANCE PROTEIN RP"/>
    <property type="match status" value="1"/>
</dbReference>
<keyword evidence="4" id="KW-0433">Leucine-rich repeat</keyword>
<evidence type="ECO:0000256" key="4">
    <source>
        <dbReference type="ARBA" id="ARBA00022614"/>
    </source>
</evidence>
<dbReference type="EMBL" id="CACTIH010007254">
    <property type="protein sequence ID" value="CAA3005964.1"/>
    <property type="molecule type" value="Genomic_DNA"/>
</dbReference>
<dbReference type="InterPro" id="IPR042197">
    <property type="entry name" value="Apaf_helical"/>
</dbReference>
<evidence type="ECO:0000313" key="11">
    <source>
        <dbReference type="EMBL" id="CAA3005964.1"/>
    </source>
</evidence>
<evidence type="ECO:0000256" key="1">
    <source>
        <dbReference type="ARBA" id="ARBA00004496"/>
    </source>
</evidence>
<evidence type="ECO:0000256" key="2">
    <source>
        <dbReference type="ARBA" id="ARBA00008894"/>
    </source>
</evidence>
<dbReference type="InterPro" id="IPR044974">
    <property type="entry name" value="Disease_R_plants"/>
</dbReference>
<evidence type="ECO:0000259" key="9">
    <source>
        <dbReference type="Pfam" id="PF00931"/>
    </source>
</evidence>
<keyword evidence="3" id="KW-0963">Cytoplasm</keyword>
<dbReference type="Gene3D" id="1.20.5.4130">
    <property type="match status" value="1"/>
</dbReference>
<keyword evidence="12" id="KW-1185">Reference proteome</keyword>
<evidence type="ECO:0000256" key="6">
    <source>
        <dbReference type="ARBA" id="ARBA00022741"/>
    </source>
</evidence>
<dbReference type="GO" id="GO:0043531">
    <property type="term" value="F:ADP binding"/>
    <property type="evidence" value="ECO:0007669"/>
    <property type="project" value="InterPro"/>
</dbReference>
<evidence type="ECO:0000259" key="10">
    <source>
        <dbReference type="Pfam" id="PF23559"/>
    </source>
</evidence>
<keyword evidence="5" id="KW-0677">Repeat</keyword>
<sequence>MRSLNEKVNFFVDFLDVISPKSSENISDLEGRIRDAAYEAEDIFESSMSNQIDSKWEQKYEGLQKVIEELATISEDLVKMMERNDLEIVKSRNTFHPARSSNKIAIVGIKDEILKIKDLLIGPKSELCIISVVGRQGLGKTTPAKIIYNDSDIASHFDIRAWATVSRMYYEQVLSHLLHSIRGLNQESSQESAEKLAENLYKFLKNKRCLIVLDDFWDRQIVLKVKSWFPHDSNGSRILLTSEWESAAMYDDPKCYIHKMRNPTEDEYWPLLRNLVFDKERCPHELVEIGTMIAMKCRGLPFLLTLIGGVLYKSERTQSYWRYVEQQTQIAFSNSLMDFVFFCYYQLPHHLRACFLYMGVFPEDYEIRRSKLIKLWVANRFIKPDRSKSLEEMAEDYLKDLIDRNLIMVREWSYRGEIKTCSIHGILRLFCQLRTRDIFCPDFENLPDVHVNLRHLSILREVKNQIPKFNLAFNLDLRIRSVTYFRNRLYDIHFLKSFRLLRILDALTIWFDEFPIEIVELETLRFFL</sequence>
<dbReference type="Gene3D" id="1.10.10.10">
    <property type="entry name" value="Winged helix-like DNA-binding domain superfamily/Winged helix DNA-binding domain"/>
    <property type="match status" value="1"/>
</dbReference>